<sequence length="153" mass="17127">MLARSPLGVKSLLPIQEPSSHSFTSISRFSPTGTILSAILSGGGQLCTKKLANFFVQSCPPPDKMADRIVPVGEKRLMEVKLCELGSWMGKRDFTPNGLLASIRNGHDRYYNKYINVKKGGIGGVAMLLVGYVALSYLWEYDHLKHDRWRKYH</sequence>
<keyword evidence="10" id="KW-0812">Transmembrane</keyword>
<evidence type="ECO:0000256" key="3">
    <source>
        <dbReference type="ARBA" id="ARBA00022448"/>
    </source>
</evidence>
<keyword evidence="4" id="KW-0138">CF(0)</keyword>
<dbReference type="PANTHER" id="PTHR13080:SF17">
    <property type="entry name" value="ATP SYNTHASE SUBUNIT F, MITOCHONDRIAL"/>
    <property type="match status" value="1"/>
</dbReference>
<reference evidence="11" key="1">
    <citation type="submission" date="2009-02" db="EMBL/GenBank/DDBJ databases">
        <title>Salmo salar full-length cDNAs.</title>
        <authorList>
            <consortium name="cGRASP (B.F. Koop &amp; W.S. Davidson)"/>
            <person name="Leong J."/>
            <person name="von Schalburg K."/>
            <person name="Cooper G."/>
            <person name="Moore R."/>
            <person name="Holt R."/>
            <person name="Davidson W.S."/>
            <person name="Koop B.F."/>
        </authorList>
    </citation>
    <scope>NUCLEOTIDE SEQUENCE</scope>
    <source>
        <tissue evidence="11">Mixed brain</tissue>
    </source>
</reference>
<comment type="similarity">
    <text evidence="2">Belongs to the ATPase F chain family.</text>
</comment>
<reference evidence="12" key="2">
    <citation type="submission" date="2009-02" db="EMBL/GenBank/DDBJ databases">
        <authorList>
            <consortium name="cGRASP (B.F. Koop &amp; W.S. Davidson)"/>
            <person name="Leong J."/>
            <person name="von Schalburg K."/>
            <person name="Cooper G."/>
            <person name="Moore R."/>
            <person name="Holt R."/>
            <person name="Davidson W.S."/>
            <person name="Koop B.F."/>
        </authorList>
    </citation>
    <scope>NUCLEOTIDE SEQUENCE</scope>
    <source>
        <tissue evidence="12">Brain</tissue>
    </source>
</reference>
<keyword evidence="3" id="KW-0813">Transport</keyword>
<dbReference type="PANTHER" id="PTHR13080">
    <property type="entry name" value="ATP SYNTHASE F CHAIN, MITOCHONDRIAL-RELATED"/>
    <property type="match status" value="1"/>
</dbReference>
<feature type="transmembrane region" description="Helical" evidence="10">
    <location>
        <begin position="120"/>
        <end position="139"/>
    </location>
</feature>
<evidence type="ECO:0000313" key="12">
    <source>
        <dbReference type="EMBL" id="ACN12296.1"/>
    </source>
</evidence>
<evidence type="ECO:0000256" key="8">
    <source>
        <dbReference type="ARBA" id="ARBA00023136"/>
    </source>
</evidence>
<evidence type="ECO:0000256" key="6">
    <source>
        <dbReference type="ARBA" id="ARBA00023065"/>
    </source>
</evidence>
<dbReference type="Pfam" id="PF10206">
    <property type="entry name" value="WRW"/>
    <property type="match status" value="1"/>
</dbReference>
<keyword evidence="9" id="KW-0066">ATP synthesis</keyword>
<evidence type="ECO:0000256" key="2">
    <source>
        <dbReference type="ARBA" id="ARBA00005895"/>
    </source>
</evidence>
<organism evidence="11">
    <name type="scientific">Salmo salar</name>
    <name type="common">Atlantic salmon</name>
    <dbReference type="NCBI Taxonomy" id="8030"/>
    <lineage>
        <taxon>Eukaryota</taxon>
        <taxon>Metazoa</taxon>
        <taxon>Chordata</taxon>
        <taxon>Craniata</taxon>
        <taxon>Vertebrata</taxon>
        <taxon>Euteleostomi</taxon>
        <taxon>Actinopterygii</taxon>
        <taxon>Neopterygii</taxon>
        <taxon>Teleostei</taxon>
        <taxon>Protacanthopterygii</taxon>
        <taxon>Salmoniformes</taxon>
        <taxon>Salmonidae</taxon>
        <taxon>Salmoninae</taxon>
        <taxon>Salmo</taxon>
    </lineage>
</organism>
<accession>C0H7D0</accession>
<keyword evidence="5" id="KW-0375">Hydrogen ion transport</keyword>
<keyword evidence="6" id="KW-0406">Ion transport</keyword>
<dbReference type="InterPro" id="IPR019344">
    <property type="entry name" value="F1F0-ATPsyn_F_prd"/>
</dbReference>
<reference evidence="12" key="4">
    <citation type="submission" date="2010-08" db="EMBL/GenBank/DDBJ databases">
        <authorList>
            <consortium name="cGRASP (B.F. Koop &amp; W.S. Davidson)"/>
        </authorList>
    </citation>
    <scope>NUCLEOTIDE SEQUENCE</scope>
    <source>
        <tissue evidence="12">Brain</tissue>
    </source>
</reference>
<evidence type="ECO:0000256" key="4">
    <source>
        <dbReference type="ARBA" id="ARBA00022547"/>
    </source>
</evidence>
<keyword evidence="8 10" id="KW-0472">Membrane</keyword>
<comment type="subcellular location">
    <subcellularLocation>
        <location evidence="1">Mitochondrion membrane</location>
    </subcellularLocation>
</comment>
<dbReference type="GO" id="GO:0046933">
    <property type="term" value="F:proton-transporting ATP synthase activity, rotational mechanism"/>
    <property type="evidence" value="ECO:0007669"/>
    <property type="project" value="TreeGrafter"/>
</dbReference>
<evidence type="ECO:0000256" key="10">
    <source>
        <dbReference type="SAM" id="Phobius"/>
    </source>
</evidence>
<dbReference type="EMBL" id="BT059936">
    <property type="protein sequence ID" value="ACN12296.1"/>
    <property type="molecule type" value="mRNA"/>
</dbReference>
<evidence type="ECO:0000256" key="1">
    <source>
        <dbReference type="ARBA" id="ARBA00004325"/>
    </source>
</evidence>
<evidence type="ECO:0000256" key="7">
    <source>
        <dbReference type="ARBA" id="ARBA00023128"/>
    </source>
</evidence>
<keyword evidence="10" id="KW-1133">Transmembrane helix</keyword>
<dbReference type="GO" id="GO:0042776">
    <property type="term" value="P:proton motive force-driven mitochondrial ATP synthesis"/>
    <property type="evidence" value="ECO:0007669"/>
    <property type="project" value="TreeGrafter"/>
</dbReference>
<dbReference type="AlphaFoldDB" id="C0H7D0"/>
<keyword evidence="7" id="KW-0496">Mitochondrion</keyword>
<proteinExistence type="evidence at transcript level"/>
<reference evidence="12" key="3">
    <citation type="journal article" date="2010" name="BMC Genomics">
        <title>Salmo salar and Esox lucius full-length cDNA sequences reveal changes in evolutionary pressures on a post-tetraploidization genome.</title>
        <authorList>
            <person name="Leong J.S."/>
            <person name="Jantzen S.G."/>
            <person name="von Schalburg K.R."/>
            <person name="Cooper G.A."/>
            <person name="Messmer A.M."/>
            <person name="Liao N.Y."/>
            <person name="Munro S."/>
            <person name="Moore R."/>
            <person name="Holt R.A."/>
            <person name="Jones S.J."/>
            <person name="Davidson W.S."/>
            <person name="Koop B.F."/>
        </authorList>
    </citation>
    <scope>NUCLEOTIDE SEQUENCE</scope>
    <source>
        <tissue evidence="12">Brain</tissue>
    </source>
</reference>
<evidence type="ECO:0000256" key="9">
    <source>
        <dbReference type="ARBA" id="ARBA00023310"/>
    </source>
</evidence>
<dbReference type="EMBL" id="BT058236">
    <property type="protein sequence ID" value="ACN09949.1"/>
    <property type="molecule type" value="mRNA"/>
</dbReference>
<evidence type="ECO:0000313" key="11">
    <source>
        <dbReference type="EMBL" id="ACN09949.1"/>
    </source>
</evidence>
<name>C0H7D0_SALSA</name>
<evidence type="ECO:0000256" key="5">
    <source>
        <dbReference type="ARBA" id="ARBA00022781"/>
    </source>
</evidence>
<protein>
    <submittedName>
        <fullName evidence="11">ATP synthase subunit f, mitochondrial</fullName>
    </submittedName>
</protein>
<gene>
    <name evidence="11" type="primary">ATPK</name>
</gene>
<dbReference type="GO" id="GO:0031966">
    <property type="term" value="C:mitochondrial membrane"/>
    <property type="evidence" value="ECO:0007669"/>
    <property type="project" value="UniProtKB-SubCell"/>
</dbReference>
<dbReference type="GO" id="GO:0045259">
    <property type="term" value="C:proton-transporting ATP synthase complex"/>
    <property type="evidence" value="ECO:0007669"/>
    <property type="project" value="UniProtKB-KW"/>
</dbReference>